<keyword evidence="1" id="KW-0732">Signal</keyword>
<dbReference type="EMBL" id="JARIHO010000037">
    <property type="protein sequence ID" value="KAJ7330263.1"/>
    <property type="molecule type" value="Genomic_DNA"/>
</dbReference>
<protein>
    <recommendedName>
        <fullName evidence="2">Fungal calcium binding protein domain-containing protein</fullName>
    </recommendedName>
</protein>
<accession>A0AAD6ZMT1</accession>
<gene>
    <name evidence="3" type="ORF">DFH08DRAFT_815184</name>
</gene>
<dbReference type="Pfam" id="PF12192">
    <property type="entry name" value="CBP"/>
    <property type="match status" value="1"/>
</dbReference>
<evidence type="ECO:0000313" key="3">
    <source>
        <dbReference type="EMBL" id="KAJ7330263.1"/>
    </source>
</evidence>
<feature type="domain" description="Fungal calcium binding protein" evidence="2">
    <location>
        <begin position="31"/>
        <end position="84"/>
    </location>
</feature>
<dbReference type="InterPro" id="IPR022013">
    <property type="entry name" value="CBP"/>
</dbReference>
<name>A0AAD6ZMT1_9AGAR</name>
<sequence>MQFSFVAILAILAILAVGTAAGPVPHVLRNETCNIKTCLFDLAGTVTACAPAIAAEGVNPLADFSCLVAALKELDDIPDSCIACVAQYVTDSNLNTANSTNAGNAGNDTNAAVMDIGTFGSSALYEMPRSDTLETWHPSFKCRLVPHFDELQHTSICRGLKCASCTSIVWQSKCKVIQPQDKELGPKDKEVISDLPPQISVMRSLPRKRDRIKIPLNF</sequence>
<dbReference type="Gene3D" id="1.10.1740.120">
    <property type="match status" value="1"/>
</dbReference>
<evidence type="ECO:0000259" key="2">
    <source>
        <dbReference type="Pfam" id="PF12192"/>
    </source>
</evidence>
<feature type="signal peptide" evidence="1">
    <location>
        <begin position="1"/>
        <end position="21"/>
    </location>
</feature>
<comment type="caution">
    <text evidence="3">The sequence shown here is derived from an EMBL/GenBank/DDBJ whole genome shotgun (WGS) entry which is preliminary data.</text>
</comment>
<keyword evidence="4" id="KW-1185">Reference proteome</keyword>
<reference evidence="3" key="1">
    <citation type="submission" date="2023-03" db="EMBL/GenBank/DDBJ databases">
        <title>Massive genome expansion in bonnet fungi (Mycena s.s.) driven by repeated elements and novel gene families across ecological guilds.</title>
        <authorList>
            <consortium name="Lawrence Berkeley National Laboratory"/>
            <person name="Harder C.B."/>
            <person name="Miyauchi S."/>
            <person name="Viragh M."/>
            <person name="Kuo A."/>
            <person name="Thoen E."/>
            <person name="Andreopoulos B."/>
            <person name="Lu D."/>
            <person name="Skrede I."/>
            <person name="Drula E."/>
            <person name="Henrissat B."/>
            <person name="Morin E."/>
            <person name="Kohler A."/>
            <person name="Barry K."/>
            <person name="LaButti K."/>
            <person name="Morin E."/>
            <person name="Salamov A."/>
            <person name="Lipzen A."/>
            <person name="Mereny Z."/>
            <person name="Hegedus B."/>
            <person name="Baldrian P."/>
            <person name="Stursova M."/>
            <person name="Weitz H."/>
            <person name="Taylor A."/>
            <person name="Grigoriev I.V."/>
            <person name="Nagy L.G."/>
            <person name="Martin F."/>
            <person name="Kauserud H."/>
        </authorList>
    </citation>
    <scope>NUCLEOTIDE SEQUENCE</scope>
    <source>
        <strain evidence="3">CBHHK002</strain>
    </source>
</reference>
<evidence type="ECO:0000313" key="4">
    <source>
        <dbReference type="Proteomes" id="UP001218218"/>
    </source>
</evidence>
<dbReference type="AlphaFoldDB" id="A0AAD6ZMT1"/>
<feature type="chain" id="PRO_5042294920" description="Fungal calcium binding protein domain-containing protein" evidence="1">
    <location>
        <begin position="22"/>
        <end position="218"/>
    </location>
</feature>
<dbReference type="Proteomes" id="UP001218218">
    <property type="component" value="Unassembled WGS sequence"/>
</dbReference>
<evidence type="ECO:0000256" key="1">
    <source>
        <dbReference type="SAM" id="SignalP"/>
    </source>
</evidence>
<organism evidence="3 4">
    <name type="scientific">Mycena albidolilacea</name>
    <dbReference type="NCBI Taxonomy" id="1033008"/>
    <lineage>
        <taxon>Eukaryota</taxon>
        <taxon>Fungi</taxon>
        <taxon>Dikarya</taxon>
        <taxon>Basidiomycota</taxon>
        <taxon>Agaricomycotina</taxon>
        <taxon>Agaricomycetes</taxon>
        <taxon>Agaricomycetidae</taxon>
        <taxon>Agaricales</taxon>
        <taxon>Marasmiineae</taxon>
        <taxon>Mycenaceae</taxon>
        <taxon>Mycena</taxon>
    </lineage>
</organism>
<proteinExistence type="predicted"/>